<sequence length="117" mass="12961">DDYCGDDEEHRVIVVAINVGRVATTINEVGLEFHDVSDPANETMISGFARLAESGAKDFPKRLEPGEEFQTSFTTGQDWRNLITGQVAKKVTARGYVRAGLEIVQSPYSIKLRTPFD</sequence>
<accession>A0ABW5HQK7</accession>
<protein>
    <submittedName>
        <fullName evidence="1">Uncharacterized protein</fullName>
    </submittedName>
</protein>
<evidence type="ECO:0000313" key="1">
    <source>
        <dbReference type="EMBL" id="MFD2479269.1"/>
    </source>
</evidence>
<evidence type="ECO:0000313" key="2">
    <source>
        <dbReference type="Proteomes" id="UP001597542"/>
    </source>
</evidence>
<comment type="caution">
    <text evidence="1">The sequence shown here is derived from an EMBL/GenBank/DDBJ whole genome shotgun (WGS) entry which is preliminary data.</text>
</comment>
<keyword evidence="2" id="KW-1185">Reference proteome</keyword>
<reference evidence="2" key="1">
    <citation type="journal article" date="2019" name="Int. J. Syst. Evol. Microbiol.">
        <title>The Global Catalogue of Microorganisms (GCM) 10K type strain sequencing project: providing services to taxonomists for standard genome sequencing and annotation.</title>
        <authorList>
            <consortium name="The Broad Institute Genomics Platform"/>
            <consortium name="The Broad Institute Genome Sequencing Center for Infectious Disease"/>
            <person name="Wu L."/>
            <person name="Ma J."/>
        </authorList>
    </citation>
    <scope>NUCLEOTIDE SEQUENCE [LARGE SCALE GENOMIC DNA]</scope>
    <source>
        <strain evidence="2">CGMCC 4.7638</strain>
    </source>
</reference>
<feature type="non-terminal residue" evidence="1">
    <location>
        <position position="1"/>
    </location>
</feature>
<gene>
    <name evidence="1" type="ORF">ACFSUT_03200</name>
</gene>
<organism evidence="1 2">
    <name type="scientific">Amycolatopsis albidoflavus</name>
    <dbReference type="NCBI Taxonomy" id="102226"/>
    <lineage>
        <taxon>Bacteria</taxon>
        <taxon>Bacillati</taxon>
        <taxon>Actinomycetota</taxon>
        <taxon>Actinomycetes</taxon>
        <taxon>Pseudonocardiales</taxon>
        <taxon>Pseudonocardiaceae</taxon>
        <taxon>Amycolatopsis</taxon>
    </lineage>
</organism>
<dbReference type="Proteomes" id="UP001597542">
    <property type="component" value="Unassembled WGS sequence"/>
</dbReference>
<dbReference type="EMBL" id="JBHUKQ010000003">
    <property type="protein sequence ID" value="MFD2479269.1"/>
    <property type="molecule type" value="Genomic_DNA"/>
</dbReference>
<dbReference type="RefSeq" id="WP_377925992.1">
    <property type="nucleotide sequence ID" value="NZ_JBHUKQ010000003.1"/>
</dbReference>
<proteinExistence type="predicted"/>
<name>A0ABW5HQK7_9PSEU</name>